<reference evidence="4 5" key="1">
    <citation type="journal article" date="2021" name="Cell">
        <title>Tracing the genetic footprints of vertebrate landing in non-teleost ray-finned fishes.</title>
        <authorList>
            <person name="Bi X."/>
            <person name="Wang K."/>
            <person name="Yang L."/>
            <person name="Pan H."/>
            <person name="Jiang H."/>
            <person name="Wei Q."/>
            <person name="Fang M."/>
            <person name="Yu H."/>
            <person name="Zhu C."/>
            <person name="Cai Y."/>
            <person name="He Y."/>
            <person name="Gan X."/>
            <person name="Zeng H."/>
            <person name="Yu D."/>
            <person name="Zhu Y."/>
            <person name="Jiang H."/>
            <person name="Qiu Q."/>
            <person name="Yang H."/>
            <person name="Zhang Y.E."/>
            <person name="Wang W."/>
            <person name="Zhu M."/>
            <person name="He S."/>
            <person name="Zhang G."/>
        </authorList>
    </citation>
    <scope>NUCLEOTIDE SEQUENCE [LARGE SCALE GENOMIC DNA]</scope>
    <source>
        <strain evidence="4">Bchr_013</strain>
    </source>
</reference>
<comment type="cofactor">
    <cofactor evidence="1">
        <name>Zn(2+)</name>
        <dbReference type="ChEBI" id="CHEBI:29105"/>
    </cofactor>
</comment>
<dbReference type="InterPro" id="IPR000602">
    <property type="entry name" value="Glyco_hydro_38_N"/>
</dbReference>
<evidence type="ECO:0000256" key="2">
    <source>
        <dbReference type="ARBA" id="ARBA00022833"/>
    </source>
</evidence>
<proteinExistence type="predicted"/>
<dbReference type="GO" id="GO:0006491">
    <property type="term" value="P:N-glycan processing"/>
    <property type="evidence" value="ECO:0007669"/>
    <property type="project" value="TreeGrafter"/>
</dbReference>
<dbReference type="GO" id="GO:0004559">
    <property type="term" value="F:alpha-mannosidase activity"/>
    <property type="evidence" value="ECO:0007669"/>
    <property type="project" value="InterPro"/>
</dbReference>
<accession>A0A8X7XGD7</accession>
<dbReference type="Gene3D" id="2.60.40.1180">
    <property type="entry name" value="Golgi alpha-mannosidase II"/>
    <property type="match status" value="1"/>
</dbReference>
<keyword evidence="2" id="KW-0862">Zinc</keyword>
<dbReference type="SUPFAM" id="SSF88713">
    <property type="entry name" value="Glycoside hydrolase/deacetylase"/>
    <property type="match status" value="1"/>
</dbReference>
<sequence length="736" mass="82639">MGFSRELHLAVHIQERMTTPSGQLGFFMVHLPEGTGAKCPCLAFALRLIERGQLEIATGGWVMTDEASAHYFGMIDQLLEGHQWLEKNLGVKPVTGWAVDPFGHSSTMAYILKRSGFSNMLIQRVHYSVKKHFSIHKTLEFFWRQNWDEGSSTDILCHMMPFYSYDVPHTCGPDPKICCQFDFKRLPGGRISCPWRVPPEAIHDGNVQHRAAEIIYSFALASVKKFSKMEVFPSSENYKMLTEARRNLGLFQHHDAITGTGKDWVVVDYGTRSLVVYNPTEQERTAVVTVYVDSPKVKVATLLGQPVMGQISAVWEETATISAEAYQVSFVTQLPALGLKVYQLAQGTDVNVLLADYNLYKMGEAIPVNSNSAFKVNVMQSNPMNYIIENSHLKIWCSGSSGLMEKIRLKETGKELNVKVEFVWYGTTSNRDKSGAYLFLPDGEAKPYSSSGSPIITVTTGAVFSEVTSTYHHFTHTVRVYNIQGVEGQSVEMCNTVDIRGEFNREIAMRITSDVNSNDRFFTDLNGFQIQPRRTLGTLPLQANFYPLTTMAYIQDEQVRLTLHSAQSLGVASLRSGQLEVIMDRRLMQDDNRGLGQGVQDNKVTANLFRLLLEERVRLDKTENSKPTSFPSLLSHMSSLYLNHPVIPMAVSHDFSTSHLLPAFSPLTSSMPCDVHVVNLRTIQSNIAIERLFNELKVQRFVPASLSLMYTASEGMNSSSIQLEPMEISTFRIQLT</sequence>
<dbReference type="InterPro" id="IPR013780">
    <property type="entry name" value="Glyco_hydro_b"/>
</dbReference>
<dbReference type="InterPro" id="IPR011330">
    <property type="entry name" value="Glyco_hydro/deAcase_b/a-brl"/>
</dbReference>
<name>A0A8X7XGD7_POLSE</name>
<feature type="non-terminal residue" evidence="4">
    <location>
        <position position="736"/>
    </location>
</feature>
<dbReference type="Proteomes" id="UP000886611">
    <property type="component" value="Unassembled WGS sequence"/>
</dbReference>
<comment type="caution">
    <text evidence="4">The sequence shown here is derived from an EMBL/GenBank/DDBJ whole genome shotgun (WGS) entry which is preliminary data.</text>
</comment>
<dbReference type="InterPro" id="IPR050843">
    <property type="entry name" value="Glycosyl_Hydrlase_38"/>
</dbReference>
<dbReference type="GO" id="GO:0046872">
    <property type="term" value="F:metal ion binding"/>
    <property type="evidence" value="ECO:0007669"/>
    <property type="project" value="UniProtKB-KW"/>
</dbReference>
<organism evidence="4 5">
    <name type="scientific">Polypterus senegalus</name>
    <name type="common">Senegal bichir</name>
    <dbReference type="NCBI Taxonomy" id="55291"/>
    <lineage>
        <taxon>Eukaryota</taxon>
        <taxon>Metazoa</taxon>
        <taxon>Chordata</taxon>
        <taxon>Craniata</taxon>
        <taxon>Vertebrata</taxon>
        <taxon>Euteleostomi</taxon>
        <taxon>Actinopterygii</taxon>
        <taxon>Polypteriformes</taxon>
        <taxon>Polypteridae</taxon>
        <taxon>Polypterus</taxon>
    </lineage>
</organism>
<dbReference type="FunFam" id="2.70.98.30:FF:000002">
    <property type="entry name" value="Alpha-mannosidase"/>
    <property type="match status" value="1"/>
</dbReference>
<dbReference type="PANTHER" id="PTHR11607:SF69">
    <property type="entry name" value="ALPHA-MANNOSIDASE 2"/>
    <property type="match status" value="1"/>
</dbReference>
<dbReference type="InterPro" id="IPR011682">
    <property type="entry name" value="Glyco_hydro_38_C"/>
</dbReference>
<feature type="domain" description="Glycoside hydrolase family 38 central" evidence="3">
    <location>
        <begin position="179"/>
        <end position="273"/>
    </location>
</feature>
<dbReference type="Gene3D" id="3.20.110.10">
    <property type="entry name" value="Glycoside hydrolase 38, N terminal domain"/>
    <property type="match status" value="1"/>
</dbReference>
<feature type="non-terminal residue" evidence="4">
    <location>
        <position position="1"/>
    </location>
</feature>
<dbReference type="Pfam" id="PF01074">
    <property type="entry name" value="Glyco_hydro_38N"/>
    <property type="match status" value="1"/>
</dbReference>
<evidence type="ECO:0000256" key="1">
    <source>
        <dbReference type="ARBA" id="ARBA00001947"/>
    </source>
</evidence>
<dbReference type="GO" id="GO:0006013">
    <property type="term" value="P:mannose metabolic process"/>
    <property type="evidence" value="ECO:0007669"/>
    <property type="project" value="InterPro"/>
</dbReference>
<keyword evidence="5" id="KW-1185">Reference proteome</keyword>
<dbReference type="InterPro" id="IPR015341">
    <property type="entry name" value="Glyco_hydro_38_cen"/>
</dbReference>
<dbReference type="EMBL" id="JAATIS010001241">
    <property type="protein sequence ID" value="KAG2466885.1"/>
    <property type="molecule type" value="Genomic_DNA"/>
</dbReference>
<dbReference type="PANTHER" id="PTHR11607">
    <property type="entry name" value="ALPHA-MANNOSIDASE"/>
    <property type="match status" value="1"/>
</dbReference>
<dbReference type="GO" id="GO:0030246">
    <property type="term" value="F:carbohydrate binding"/>
    <property type="evidence" value="ECO:0007669"/>
    <property type="project" value="InterPro"/>
</dbReference>
<dbReference type="Pfam" id="PF07748">
    <property type="entry name" value="Glyco_hydro_38C"/>
    <property type="match status" value="1"/>
</dbReference>
<dbReference type="SMART" id="SM00872">
    <property type="entry name" value="Alpha-mann_mid"/>
    <property type="match status" value="1"/>
</dbReference>
<dbReference type="GO" id="GO:0000139">
    <property type="term" value="C:Golgi membrane"/>
    <property type="evidence" value="ECO:0007669"/>
    <property type="project" value="TreeGrafter"/>
</dbReference>
<dbReference type="InterPro" id="IPR027291">
    <property type="entry name" value="Glyco_hydro_38_N_sf"/>
</dbReference>
<evidence type="ECO:0000259" key="3">
    <source>
        <dbReference type="SMART" id="SM00872"/>
    </source>
</evidence>
<evidence type="ECO:0000313" key="4">
    <source>
        <dbReference type="EMBL" id="KAG2466885.1"/>
    </source>
</evidence>
<evidence type="ECO:0000313" key="5">
    <source>
        <dbReference type="Proteomes" id="UP000886611"/>
    </source>
</evidence>
<gene>
    <name evidence="4" type="primary">Man2a1</name>
    <name evidence="4" type="ORF">GTO96_0020851</name>
</gene>
<dbReference type="Gene3D" id="2.70.98.30">
    <property type="entry name" value="Golgi alpha-mannosidase II, domain 4"/>
    <property type="match status" value="1"/>
</dbReference>
<dbReference type="AlphaFoldDB" id="A0A8X7XGD7"/>
<dbReference type="SUPFAM" id="SSF74650">
    <property type="entry name" value="Galactose mutarotase-like"/>
    <property type="match status" value="1"/>
</dbReference>
<protein>
    <submittedName>
        <fullName evidence="4">MA2A1 mannosidase</fullName>
    </submittedName>
</protein>
<dbReference type="InterPro" id="IPR011013">
    <property type="entry name" value="Gal_mutarotase_sf_dom"/>
</dbReference>